<dbReference type="CDD" id="cd01767">
    <property type="entry name" value="UBX"/>
    <property type="match status" value="1"/>
</dbReference>
<comment type="caution">
    <text evidence="12">The sequence shown here is derived from an EMBL/GenBank/DDBJ whole genome shotgun (WGS) entry which is preliminary data.</text>
</comment>
<feature type="transmembrane region" description="Helical" evidence="10">
    <location>
        <begin position="112"/>
        <end position="137"/>
    </location>
</feature>
<evidence type="ECO:0000256" key="5">
    <source>
        <dbReference type="ARBA" id="ARBA00023065"/>
    </source>
</evidence>
<dbReference type="EMBL" id="CAXAMM010015224">
    <property type="protein sequence ID" value="CAK9035798.1"/>
    <property type="molecule type" value="Genomic_DNA"/>
</dbReference>
<keyword evidence="2 8" id="KW-0813">Transport</keyword>
<sequence>MILALFRSLTGRLHGHLRRLSEAAVVRAILLALITLRLGRRSHARAQQRGKGAGEPREFHVSLQRLLYQLFAILFFTNVEGWTAVEAIYFSMVTMSTVGYGDLAPTIWYSQLLGIGFILVGIIVVFGQLGEVVGFVIEPFFDKMREVLDRIWKPTEIEIKEGNKVLKKIKVPARPVIYFTKGLIGPLSILLLFQFLSAIIFVFVEPGWDLWTAWWYVMVTATTVGYGDFSVSRTNNDGGLIWASLHILLSCSLLAALIGDISELKQERREQLIQIKHYLKCHEPETLQALDKDGDQKLRKEEFVLGMLKKIGKLDKEDVQFIEAIFDNIDAVDGVPDRQDGSVNTEKFERAEVRSKMSTERELAWKKLSFCVKQELKYMDVRNAMKEEVRPTSKVAPAKVDDVCPSYQPVLRYPPPPPYPPPLPSTGVWQGQLEGWGGRGAKVVTARSAVEAELRAEEEKQRREEARQQAALEREEQRLQRCREKAEHLAPEPDPGTTVCSLLIRLPAGRLQRRFPRSALLEEVLTWIESEPEAKVENGNFRVVQKWPGHCRELGPEEAKESLASLNFARQEALFLQSFTADSMEVEEDFTTPQVEVGGSAPSRPGEPRARFGLVWGGRGVWAEAEEKAHAQLDRRLDGEELPDASAEPDLPEVRGADLVPVFERLVALGMAPPKAAAASKRFASQLKELGEMGFEDWIQAVDLLQRYNGRLLRVANALSEAAEAEIVRAPGTVDPGSALGFSPFLRGMFLMLLGWFRADARQCVRGLCADSWLIIVKMAMFLTLQRLFGDLEDPLLEPVKRGERDVPVLKLWDQCLHGTPSPSLDRATLHIYAQITRLEGGDDRDRFFLLRVLRGMVNDGYMPLRFISQWKRVFGCAFSSDAWGAADHRVLQDAVQRLDFGSASSFTFLPKRSLDVLIC</sequence>
<comment type="subcellular location">
    <subcellularLocation>
        <location evidence="1">Membrane</location>
        <topology evidence="1">Multi-pass membrane protein</topology>
    </subcellularLocation>
</comment>
<dbReference type="PANTHER" id="PTHR11003">
    <property type="entry name" value="POTASSIUM CHANNEL, SUBFAMILY K"/>
    <property type="match status" value="1"/>
</dbReference>
<keyword evidence="6 10" id="KW-0472">Membrane</keyword>
<dbReference type="Gene3D" id="1.10.8.10">
    <property type="entry name" value="DNA helicase RuvA subunit, C-terminal domain"/>
    <property type="match status" value="1"/>
</dbReference>
<dbReference type="InterPro" id="IPR029071">
    <property type="entry name" value="Ubiquitin-like_domsf"/>
</dbReference>
<reference evidence="12 13" key="1">
    <citation type="submission" date="2024-02" db="EMBL/GenBank/DDBJ databases">
        <authorList>
            <person name="Chen Y."/>
            <person name="Shah S."/>
            <person name="Dougan E. K."/>
            <person name="Thang M."/>
            <person name="Chan C."/>
        </authorList>
    </citation>
    <scope>NUCLEOTIDE SEQUENCE [LARGE SCALE GENOMIC DNA]</scope>
</reference>
<proteinExistence type="inferred from homology"/>
<accession>A0ABP0LA07</accession>
<feature type="transmembrane region" description="Helical" evidence="10">
    <location>
        <begin position="183"/>
        <end position="204"/>
    </location>
</feature>
<evidence type="ECO:0000256" key="8">
    <source>
        <dbReference type="RuleBase" id="RU003857"/>
    </source>
</evidence>
<keyword evidence="5 8" id="KW-0406">Ion transport</keyword>
<evidence type="ECO:0000256" key="4">
    <source>
        <dbReference type="ARBA" id="ARBA00022989"/>
    </source>
</evidence>
<evidence type="ECO:0000256" key="1">
    <source>
        <dbReference type="ARBA" id="ARBA00004141"/>
    </source>
</evidence>
<evidence type="ECO:0000313" key="12">
    <source>
        <dbReference type="EMBL" id="CAK9035798.1"/>
    </source>
</evidence>
<comment type="similarity">
    <text evidence="8">Belongs to the two pore domain potassium channel (TC 1.A.1.8) family.</text>
</comment>
<dbReference type="SUPFAM" id="SSF81324">
    <property type="entry name" value="Voltage-gated potassium channels"/>
    <property type="match status" value="2"/>
</dbReference>
<evidence type="ECO:0000256" key="6">
    <source>
        <dbReference type="ARBA" id="ARBA00023136"/>
    </source>
</evidence>
<dbReference type="GO" id="GO:0034220">
    <property type="term" value="P:monoatomic ion transmembrane transport"/>
    <property type="evidence" value="ECO:0007669"/>
    <property type="project" value="UniProtKB-KW"/>
</dbReference>
<feature type="transmembrane region" description="Helical" evidence="10">
    <location>
        <begin position="66"/>
        <end position="92"/>
    </location>
</feature>
<dbReference type="InterPro" id="IPR013099">
    <property type="entry name" value="K_chnl_dom"/>
</dbReference>
<dbReference type="Pfam" id="PF00789">
    <property type="entry name" value="UBX"/>
    <property type="match status" value="1"/>
</dbReference>
<gene>
    <name evidence="12" type="ORF">SCF082_LOCUS21453</name>
</gene>
<keyword evidence="7 8" id="KW-0407">Ion channel</keyword>
<dbReference type="InterPro" id="IPR001012">
    <property type="entry name" value="UBX_dom"/>
</dbReference>
<dbReference type="SUPFAM" id="SSF54236">
    <property type="entry name" value="Ubiquitin-like"/>
    <property type="match status" value="1"/>
</dbReference>
<evidence type="ECO:0000313" key="13">
    <source>
        <dbReference type="Proteomes" id="UP001642464"/>
    </source>
</evidence>
<feature type="transmembrane region" description="Helical" evidence="10">
    <location>
        <begin position="20"/>
        <end position="39"/>
    </location>
</feature>
<evidence type="ECO:0000256" key="7">
    <source>
        <dbReference type="ARBA" id="ARBA00023303"/>
    </source>
</evidence>
<dbReference type="PRINTS" id="PR01333">
    <property type="entry name" value="2POREKCHANEL"/>
</dbReference>
<evidence type="ECO:0000256" key="9">
    <source>
        <dbReference type="SAM" id="Coils"/>
    </source>
</evidence>
<feature type="transmembrane region" description="Helical" evidence="10">
    <location>
        <begin position="239"/>
        <end position="259"/>
    </location>
</feature>
<feature type="transmembrane region" description="Helical" evidence="10">
    <location>
        <begin position="210"/>
        <end position="227"/>
    </location>
</feature>
<feature type="domain" description="UBX" evidence="11">
    <location>
        <begin position="495"/>
        <end position="576"/>
    </location>
</feature>
<feature type="coiled-coil region" evidence="9">
    <location>
        <begin position="447"/>
        <end position="485"/>
    </location>
</feature>
<organism evidence="12 13">
    <name type="scientific">Durusdinium trenchii</name>
    <dbReference type="NCBI Taxonomy" id="1381693"/>
    <lineage>
        <taxon>Eukaryota</taxon>
        <taxon>Sar</taxon>
        <taxon>Alveolata</taxon>
        <taxon>Dinophyceae</taxon>
        <taxon>Suessiales</taxon>
        <taxon>Symbiodiniaceae</taxon>
        <taxon>Durusdinium</taxon>
    </lineage>
</organism>
<keyword evidence="3 8" id="KW-0812">Transmembrane</keyword>
<dbReference type="PROSITE" id="PS50033">
    <property type="entry name" value="UBX"/>
    <property type="match status" value="1"/>
</dbReference>
<protein>
    <submittedName>
        <fullName evidence="12">Two pore potassium channel b (Two K(+) channel b) (Calcium-activated outward-rectifying potassium channel 2) (OsKCO2)</fullName>
    </submittedName>
</protein>
<dbReference type="InterPro" id="IPR003280">
    <property type="entry name" value="2pore_dom_K_chnl"/>
</dbReference>
<evidence type="ECO:0000256" key="10">
    <source>
        <dbReference type="SAM" id="Phobius"/>
    </source>
</evidence>
<keyword evidence="9" id="KW-0175">Coiled coil</keyword>
<evidence type="ECO:0000256" key="3">
    <source>
        <dbReference type="ARBA" id="ARBA00022692"/>
    </source>
</evidence>
<dbReference type="PANTHER" id="PTHR11003:SF291">
    <property type="entry name" value="IP11374P"/>
    <property type="match status" value="1"/>
</dbReference>
<keyword evidence="13" id="KW-1185">Reference proteome</keyword>
<dbReference type="Gene3D" id="3.10.20.90">
    <property type="entry name" value="Phosphatidylinositol 3-kinase Catalytic Subunit, Chain A, domain 1"/>
    <property type="match status" value="1"/>
</dbReference>
<name>A0ABP0LA07_9DINO</name>
<evidence type="ECO:0000256" key="2">
    <source>
        <dbReference type="ARBA" id="ARBA00022448"/>
    </source>
</evidence>
<evidence type="ECO:0000259" key="11">
    <source>
        <dbReference type="PROSITE" id="PS50033"/>
    </source>
</evidence>
<keyword evidence="4 10" id="KW-1133">Transmembrane helix</keyword>
<dbReference type="Gene3D" id="1.10.287.70">
    <property type="match status" value="2"/>
</dbReference>
<dbReference type="Pfam" id="PF07885">
    <property type="entry name" value="Ion_trans_2"/>
    <property type="match status" value="2"/>
</dbReference>
<dbReference type="Proteomes" id="UP001642464">
    <property type="component" value="Unassembled WGS sequence"/>
</dbReference>